<proteinExistence type="predicted"/>
<sequence>MPGLIAWIFFRHQWIRAWLIMGATMIVDVDHLLATPVFDPNRCSIGFHPLHSYIAIFIYALMVLLPKLRILSIGLLIHMLLDYLDCLTM</sequence>
<keyword evidence="1" id="KW-0812">Transmembrane</keyword>
<gene>
    <name evidence="2" type="ORF">Q0590_23360</name>
</gene>
<feature type="transmembrane region" description="Helical" evidence="1">
    <location>
        <begin position="50"/>
        <end position="70"/>
    </location>
</feature>
<keyword evidence="3" id="KW-1185">Reference proteome</keyword>
<evidence type="ECO:0000256" key="1">
    <source>
        <dbReference type="SAM" id="Phobius"/>
    </source>
</evidence>
<dbReference type="EMBL" id="JAUKPO010000017">
    <property type="protein sequence ID" value="MDO1449235.1"/>
    <property type="molecule type" value="Genomic_DNA"/>
</dbReference>
<accession>A0ABT8RAZ6</accession>
<protein>
    <submittedName>
        <fullName evidence="2">DUF6122 family protein</fullName>
    </submittedName>
</protein>
<dbReference type="Pfam" id="PF19617">
    <property type="entry name" value="DUF6122"/>
    <property type="match status" value="1"/>
</dbReference>
<evidence type="ECO:0000313" key="3">
    <source>
        <dbReference type="Proteomes" id="UP001168528"/>
    </source>
</evidence>
<name>A0ABT8RAZ6_9BACT</name>
<dbReference type="InterPro" id="IPR046125">
    <property type="entry name" value="DUF6122"/>
</dbReference>
<dbReference type="Proteomes" id="UP001168528">
    <property type="component" value="Unassembled WGS sequence"/>
</dbReference>
<feature type="transmembrane region" description="Helical" evidence="1">
    <location>
        <begin position="17"/>
        <end position="38"/>
    </location>
</feature>
<organism evidence="2 3">
    <name type="scientific">Rhodocytophaga aerolata</name>
    <dbReference type="NCBI Taxonomy" id="455078"/>
    <lineage>
        <taxon>Bacteria</taxon>
        <taxon>Pseudomonadati</taxon>
        <taxon>Bacteroidota</taxon>
        <taxon>Cytophagia</taxon>
        <taxon>Cytophagales</taxon>
        <taxon>Rhodocytophagaceae</taxon>
        <taxon>Rhodocytophaga</taxon>
    </lineage>
</organism>
<keyword evidence="1" id="KW-0472">Membrane</keyword>
<comment type="caution">
    <text evidence="2">The sequence shown here is derived from an EMBL/GenBank/DDBJ whole genome shotgun (WGS) entry which is preliminary data.</text>
</comment>
<evidence type="ECO:0000313" key="2">
    <source>
        <dbReference type="EMBL" id="MDO1449235.1"/>
    </source>
</evidence>
<reference evidence="2" key="1">
    <citation type="submission" date="2023-07" db="EMBL/GenBank/DDBJ databases">
        <title>The genome sequence of Rhodocytophaga aerolata KACC 12507.</title>
        <authorList>
            <person name="Zhang X."/>
        </authorList>
    </citation>
    <scope>NUCLEOTIDE SEQUENCE</scope>
    <source>
        <strain evidence="2">KACC 12507</strain>
    </source>
</reference>
<keyword evidence="1" id="KW-1133">Transmembrane helix</keyword>